<feature type="transmembrane region" description="Helical" evidence="2">
    <location>
        <begin position="456"/>
        <end position="477"/>
    </location>
</feature>
<proteinExistence type="predicted"/>
<keyword evidence="1" id="KW-0175">Coiled coil</keyword>
<dbReference type="NCBIfam" id="TIGR03007">
    <property type="entry name" value="pepcterm_ChnLen"/>
    <property type="match status" value="1"/>
</dbReference>
<sequence length="566" mass="62711">MKDALSQLMWYIPALWRRRWQILGVAWLVCAAGWAAVAFIPDQYRVQSKVHIDTESLLRPLLRGLAVDVDPLQQIDLMQRTLVSRSNLERVARMTDLDLGTRSEEDMARLITTLQEKIALEADKMNIFTISYEDRDPQVAYKVVQALLSIYMESNAGTTRREFDSARAFLDDQVRRYERQMREAEARLNAFKQDNLGYLPGNTTFVDHMNRTRTDLDDLENQLAEAEARSEELRRQLADLPQWVEVANTAGPPTGLEVRILELQQRLDDMLMRYTPKHPDVVAVKALLESLHVEMAQAGGIPGGPPGVAGPPVVPAAMATGDVPPEVAEAAEEEVTVVDAAPLAANRLPNQIYHSVKVSLVDAESQVAALRSAVERKRGDLERLRGEVNRMPEIQAQLDRLNRDYSLARAGYEEFLKRRETANISESREVNADKVQFRVIDPPQVPVLPTGIKRPLLLSVVFVVGLAGALAIAVLLVSLQSNFVSTTRLSQIVGLPVLGSVSMVRHESAAQRMLRLSSFGGVASALIAVFVGLMVVELQVGLPNAVPADVKETVAGKMKTLVETIQ</sequence>
<keyword evidence="2" id="KW-0472">Membrane</keyword>
<feature type="coiled-coil region" evidence="1">
    <location>
        <begin position="167"/>
        <end position="236"/>
    </location>
</feature>
<dbReference type="EMBL" id="OCNJ01000001">
    <property type="protein sequence ID" value="SOD90872.1"/>
    <property type="molecule type" value="Genomic_DNA"/>
</dbReference>
<dbReference type="PANTHER" id="PTHR32309:SF13">
    <property type="entry name" value="FERRIC ENTEROBACTIN TRANSPORT PROTEIN FEPE"/>
    <property type="match status" value="1"/>
</dbReference>
<dbReference type="GO" id="GO:0004713">
    <property type="term" value="F:protein tyrosine kinase activity"/>
    <property type="evidence" value="ECO:0007669"/>
    <property type="project" value="TreeGrafter"/>
</dbReference>
<dbReference type="RefSeq" id="WP_176525006.1">
    <property type="nucleotide sequence ID" value="NZ_OCNJ01000001.1"/>
</dbReference>
<dbReference type="InterPro" id="IPR014345">
    <property type="entry name" value="XrtA_polysacc_chain"/>
</dbReference>
<evidence type="ECO:0000256" key="1">
    <source>
        <dbReference type="SAM" id="Coils"/>
    </source>
</evidence>
<gene>
    <name evidence="3" type="ORF">SAMN05421508_101695</name>
</gene>
<dbReference type="Proteomes" id="UP000219621">
    <property type="component" value="Unassembled WGS sequence"/>
</dbReference>
<dbReference type="PANTHER" id="PTHR32309">
    <property type="entry name" value="TYROSINE-PROTEIN KINASE"/>
    <property type="match status" value="1"/>
</dbReference>
<protein>
    <submittedName>
        <fullName evidence="3">Polysaccharide chain length determinant protein, PEP-CTERM locus subfamily</fullName>
    </submittedName>
</protein>
<keyword evidence="4" id="KW-1185">Reference proteome</keyword>
<dbReference type="GO" id="GO:0005886">
    <property type="term" value="C:plasma membrane"/>
    <property type="evidence" value="ECO:0007669"/>
    <property type="project" value="TreeGrafter"/>
</dbReference>
<dbReference type="SUPFAM" id="SSF57997">
    <property type="entry name" value="Tropomyosin"/>
    <property type="match status" value="1"/>
</dbReference>
<keyword evidence="2" id="KW-0812">Transmembrane</keyword>
<feature type="transmembrane region" description="Helical" evidence="2">
    <location>
        <begin position="20"/>
        <end position="40"/>
    </location>
</feature>
<organism evidence="3 4">
    <name type="scientific">Caenispirillum bisanense</name>
    <dbReference type="NCBI Taxonomy" id="414052"/>
    <lineage>
        <taxon>Bacteria</taxon>
        <taxon>Pseudomonadati</taxon>
        <taxon>Pseudomonadota</taxon>
        <taxon>Alphaproteobacteria</taxon>
        <taxon>Rhodospirillales</taxon>
        <taxon>Novispirillaceae</taxon>
        <taxon>Caenispirillum</taxon>
    </lineage>
</organism>
<dbReference type="InterPro" id="IPR050445">
    <property type="entry name" value="Bact_polysacc_biosynth/exp"/>
</dbReference>
<keyword evidence="2" id="KW-1133">Transmembrane helix</keyword>
<evidence type="ECO:0000313" key="4">
    <source>
        <dbReference type="Proteomes" id="UP000219621"/>
    </source>
</evidence>
<reference evidence="3 4" key="1">
    <citation type="submission" date="2017-09" db="EMBL/GenBank/DDBJ databases">
        <authorList>
            <person name="Ehlers B."/>
            <person name="Leendertz F.H."/>
        </authorList>
    </citation>
    <scope>NUCLEOTIDE SEQUENCE [LARGE SCALE GENOMIC DNA]</scope>
    <source>
        <strain evidence="3 4">USBA 140</strain>
    </source>
</reference>
<evidence type="ECO:0000256" key="2">
    <source>
        <dbReference type="SAM" id="Phobius"/>
    </source>
</evidence>
<feature type="transmembrane region" description="Helical" evidence="2">
    <location>
        <begin position="516"/>
        <end position="536"/>
    </location>
</feature>
<evidence type="ECO:0000313" key="3">
    <source>
        <dbReference type="EMBL" id="SOD90872.1"/>
    </source>
</evidence>
<accession>A0A286G5W5</accession>
<dbReference type="AlphaFoldDB" id="A0A286G5W5"/>
<name>A0A286G5W5_9PROT</name>